<dbReference type="Proteomes" id="UP000265509">
    <property type="component" value="Unassembled WGS sequence"/>
</dbReference>
<organism evidence="5 6">
    <name type="scientific">Seongchinamella sediminis</name>
    <dbReference type="NCBI Taxonomy" id="2283635"/>
    <lineage>
        <taxon>Bacteria</taxon>
        <taxon>Pseudomonadati</taxon>
        <taxon>Pseudomonadota</taxon>
        <taxon>Gammaproteobacteria</taxon>
        <taxon>Cellvibrionales</taxon>
        <taxon>Halieaceae</taxon>
        <taxon>Seongchinamella</taxon>
    </lineage>
</organism>
<reference evidence="5 6" key="1">
    <citation type="submission" date="2018-07" db="EMBL/GenBank/DDBJ databases">
        <title>Halioglobus sp. genome submission.</title>
        <authorList>
            <person name="Ye M.-Q."/>
            <person name="Du Z.-J."/>
        </authorList>
    </citation>
    <scope>NUCLEOTIDE SEQUENCE [LARGE SCALE GENOMIC DNA]</scope>
    <source>
        <strain evidence="5 6">U0301</strain>
    </source>
</reference>
<dbReference type="Pfam" id="PF00486">
    <property type="entry name" value="Trans_reg_C"/>
    <property type="match status" value="1"/>
</dbReference>
<evidence type="ECO:0000313" key="6">
    <source>
        <dbReference type="Proteomes" id="UP000265509"/>
    </source>
</evidence>
<dbReference type="PROSITE" id="PS51755">
    <property type="entry name" value="OMPR_PHOB"/>
    <property type="match status" value="1"/>
</dbReference>
<proteinExistence type="predicted"/>
<dbReference type="SMART" id="SM00862">
    <property type="entry name" value="Trans_reg_C"/>
    <property type="match status" value="1"/>
</dbReference>
<feature type="DNA-binding region" description="OmpR/PhoB-type" evidence="2">
    <location>
        <begin position="6"/>
        <end position="104"/>
    </location>
</feature>
<keyword evidence="3" id="KW-0472">Membrane</keyword>
<feature type="domain" description="OmpR/PhoB-type" evidence="4">
    <location>
        <begin position="6"/>
        <end position="104"/>
    </location>
</feature>
<dbReference type="InterPro" id="IPR011990">
    <property type="entry name" value="TPR-like_helical_dom_sf"/>
</dbReference>
<keyword evidence="1 2" id="KW-0238">DNA-binding</keyword>
<dbReference type="InterPro" id="IPR016032">
    <property type="entry name" value="Sig_transdc_resp-reg_C-effctor"/>
</dbReference>
<evidence type="ECO:0000256" key="2">
    <source>
        <dbReference type="PROSITE-ProRule" id="PRU01091"/>
    </source>
</evidence>
<feature type="transmembrane region" description="Helical" evidence="3">
    <location>
        <begin position="131"/>
        <end position="155"/>
    </location>
</feature>
<evidence type="ECO:0000259" key="4">
    <source>
        <dbReference type="PROSITE" id="PS51755"/>
    </source>
</evidence>
<keyword evidence="6" id="KW-1185">Reference proteome</keyword>
<accession>A0A3L7DXY8</accession>
<dbReference type="Gene3D" id="1.10.10.10">
    <property type="entry name" value="Winged helix-like DNA-binding domain superfamily/Winged helix DNA-binding domain"/>
    <property type="match status" value="1"/>
</dbReference>
<dbReference type="CDD" id="cd00383">
    <property type="entry name" value="trans_reg_C"/>
    <property type="match status" value="1"/>
</dbReference>
<protein>
    <recommendedName>
        <fullName evidence="4">OmpR/PhoB-type domain-containing protein</fullName>
    </recommendedName>
</protein>
<dbReference type="Gene3D" id="1.25.40.10">
    <property type="entry name" value="Tetratricopeptide repeat domain"/>
    <property type="match status" value="1"/>
</dbReference>
<sequence>MTHPPEVQYRFGDLLFCPASGRLFRGSREVRLAPLSRKLLSALVRHTPEALSAEDLQREVWDGRYVTQATIKQRVKLLRRAIDDDGQAPRYIALDRGFGYHLIPPVTVEKPLAGTEHPSTPRDRKRPTTQWTTFGLTAVVCLFVLFMTGAVKIGLRESPGAPPVSPARANAVALVEQGDLFYQRLTEGDIERAHEFYLEAVAADPDYPEAWLALAGCLHTAALLHERAGP</sequence>
<keyword evidence="3" id="KW-1133">Transmembrane helix</keyword>
<gene>
    <name evidence="5" type="ORF">DWB85_16360</name>
</gene>
<dbReference type="Pfam" id="PF13428">
    <property type="entry name" value="TPR_14"/>
    <property type="match status" value="1"/>
</dbReference>
<comment type="caution">
    <text evidence="5">The sequence shown here is derived from an EMBL/GenBank/DDBJ whole genome shotgun (WGS) entry which is preliminary data.</text>
</comment>
<dbReference type="GO" id="GO:0006355">
    <property type="term" value="P:regulation of DNA-templated transcription"/>
    <property type="evidence" value="ECO:0007669"/>
    <property type="project" value="InterPro"/>
</dbReference>
<dbReference type="InterPro" id="IPR036388">
    <property type="entry name" value="WH-like_DNA-bd_sf"/>
</dbReference>
<dbReference type="EMBL" id="QRAN01000021">
    <property type="protein sequence ID" value="RLQ20702.1"/>
    <property type="molecule type" value="Genomic_DNA"/>
</dbReference>
<dbReference type="SUPFAM" id="SSF46894">
    <property type="entry name" value="C-terminal effector domain of the bipartite response regulators"/>
    <property type="match status" value="1"/>
</dbReference>
<dbReference type="GO" id="GO:0003677">
    <property type="term" value="F:DNA binding"/>
    <property type="evidence" value="ECO:0007669"/>
    <property type="project" value="UniProtKB-UniRule"/>
</dbReference>
<keyword evidence="3" id="KW-0812">Transmembrane</keyword>
<dbReference type="InterPro" id="IPR001867">
    <property type="entry name" value="OmpR/PhoB-type_DNA-bd"/>
</dbReference>
<evidence type="ECO:0000256" key="1">
    <source>
        <dbReference type="ARBA" id="ARBA00023125"/>
    </source>
</evidence>
<dbReference type="AlphaFoldDB" id="A0A3L7DXY8"/>
<dbReference type="SUPFAM" id="SSF48452">
    <property type="entry name" value="TPR-like"/>
    <property type="match status" value="1"/>
</dbReference>
<dbReference type="RefSeq" id="WP_117956708.1">
    <property type="nucleotide sequence ID" value="NZ_QRAN01000021.1"/>
</dbReference>
<dbReference type="GO" id="GO:0000160">
    <property type="term" value="P:phosphorelay signal transduction system"/>
    <property type="evidence" value="ECO:0007669"/>
    <property type="project" value="InterPro"/>
</dbReference>
<name>A0A3L7DXY8_9GAMM</name>
<evidence type="ECO:0000256" key="3">
    <source>
        <dbReference type="SAM" id="Phobius"/>
    </source>
</evidence>
<evidence type="ECO:0000313" key="5">
    <source>
        <dbReference type="EMBL" id="RLQ20702.1"/>
    </source>
</evidence>